<evidence type="ECO:0000313" key="2">
    <source>
        <dbReference type="Proteomes" id="UP000683422"/>
    </source>
</evidence>
<protein>
    <submittedName>
        <fullName evidence="1">Uncharacterized protein</fullName>
    </submittedName>
</protein>
<accession>A0A8F2DAF5</accession>
<dbReference type="GeneID" id="80020517"/>
<keyword evidence="2" id="KW-1185">Reference proteome</keyword>
<dbReference type="KEGG" id="vg:80020517"/>
<name>A0A8F2DAF5_9CAUD</name>
<gene>
    <name evidence="1" type="primary">105</name>
    <name evidence="1" type="ORF">SEA_VANLEE_105</name>
</gene>
<evidence type="ECO:0000313" key="1">
    <source>
        <dbReference type="EMBL" id="QWS68222.1"/>
    </source>
</evidence>
<sequence length="124" mass="13306">MTLNIPLATEVLSSIRLNPAMHGQPEWAHSEEPTVDPGCGTTLCVAGWACYLAGDSIDWRKTTGGKYLAHTVTLPDNSQEEIPVRAKDLLGLDGDDASLLFYASSEQRAVQLLAGWIEQAAVPA</sequence>
<dbReference type="EMBL" id="MZ028627">
    <property type="protein sequence ID" value="QWS68222.1"/>
    <property type="molecule type" value="Genomic_DNA"/>
</dbReference>
<organism evidence="1 2">
    <name type="scientific">Gordonia phage VanLee</name>
    <dbReference type="NCBI Taxonomy" id="2845816"/>
    <lineage>
        <taxon>Viruses</taxon>
        <taxon>Duplodnaviria</taxon>
        <taxon>Heunggongvirae</taxon>
        <taxon>Uroviricota</taxon>
        <taxon>Caudoviricetes</taxon>
        <taxon>Kruegerviridae</taxon>
        <taxon>Vanleevirus</taxon>
        <taxon>Vanleevirus vanlee</taxon>
    </lineage>
</organism>
<dbReference type="RefSeq" id="YP_010755846.1">
    <property type="nucleotide sequence ID" value="NC_073474.1"/>
</dbReference>
<dbReference type="Proteomes" id="UP000683422">
    <property type="component" value="Segment"/>
</dbReference>
<reference evidence="1" key="1">
    <citation type="submission" date="2021-04" db="EMBL/GenBank/DDBJ databases">
        <authorList>
            <person name="Barnhill K.B."/>
            <person name="Biggs A.M."/>
            <person name="Bland J."/>
            <person name="Choudhary H.M."/>
            <person name="Crogan R.E."/>
            <person name="Finocchiaro A.B."/>
            <person name="Franco V."/>
            <person name="Fuller T.A."/>
            <person name="Hanwacker C.G."/>
            <person name="Howard Z.E."/>
            <person name="Iqbal M."/>
            <person name="Mathew A.M."/>
            <person name="Miller S."/>
            <person name="Padhye S."/>
            <person name="Rainey E."/>
            <person name="Rodriguez A."/>
            <person name="Stewart E."/>
            <person name="Otero L.A."/>
            <person name="Chase M.A."/>
            <person name="Pollenz R.S."/>
            <person name="Garlena R.A."/>
            <person name="Russell D.A."/>
            <person name="Jacobs-Sera D."/>
            <person name="Hatfull G.F."/>
        </authorList>
    </citation>
    <scope>NUCLEOTIDE SEQUENCE</scope>
</reference>
<proteinExistence type="predicted"/>